<proteinExistence type="predicted"/>
<evidence type="ECO:0000313" key="1">
    <source>
        <dbReference type="EMBL" id="TCT39588.1"/>
    </source>
</evidence>
<organism evidence="1 2">
    <name type="scientific">Martelella mediterranea</name>
    <dbReference type="NCBI Taxonomy" id="293089"/>
    <lineage>
        <taxon>Bacteria</taxon>
        <taxon>Pseudomonadati</taxon>
        <taxon>Pseudomonadota</taxon>
        <taxon>Alphaproteobacteria</taxon>
        <taxon>Hyphomicrobiales</taxon>
        <taxon>Aurantimonadaceae</taxon>
        <taxon>Martelella</taxon>
    </lineage>
</organism>
<comment type="caution">
    <text evidence="1">The sequence shown here is derived from an EMBL/GenBank/DDBJ whole genome shotgun (WGS) entry which is preliminary data.</text>
</comment>
<dbReference type="Pfam" id="PF13289">
    <property type="entry name" value="SIR2_2"/>
    <property type="match status" value="1"/>
</dbReference>
<gene>
    <name evidence="1" type="ORF">EDC90_101286</name>
</gene>
<dbReference type="Proteomes" id="UP000295097">
    <property type="component" value="Unassembled WGS sequence"/>
</dbReference>
<dbReference type="AlphaFoldDB" id="A0A4V2V4I1"/>
<dbReference type="InterPro" id="IPR011202">
    <property type="entry name" value="UCP014677"/>
</dbReference>
<dbReference type="RefSeq" id="WP_132311059.1">
    <property type="nucleotide sequence ID" value="NZ_SMAR01000012.1"/>
</dbReference>
<protein>
    <submittedName>
        <fullName evidence="1">SIR2-like protein</fullName>
    </submittedName>
</protein>
<dbReference type="EMBL" id="SMAR01000012">
    <property type="protein sequence ID" value="TCT39588.1"/>
    <property type="molecule type" value="Genomic_DNA"/>
</dbReference>
<dbReference type="OrthoDB" id="7357874at2"/>
<evidence type="ECO:0000313" key="2">
    <source>
        <dbReference type="Proteomes" id="UP000295097"/>
    </source>
</evidence>
<dbReference type="PIRSF" id="PIRSF014677">
    <property type="entry name" value="UCP014677"/>
    <property type="match status" value="1"/>
</dbReference>
<sequence>MAAPGEELKSILQNHPAAPFLFVGSGFSRRYLGLGDWAGLLQHFCKPIKDFGYYSSKADGDLPAAASSMAHDYNEWWWSAPEMADNRNRFSGIVKGSADALKVEIANYLGQFSLEDARKSEFGSEIAALSKIAVDGIITTNWDFFLDELFPDYKVFVGQEELLFANPQSIGEIYKIHGSASDPQSLVLTAEDYAEFNERNPYLAAKLVTIFVEHPIIFFGYSITDPHIRALISSIAKCLPKDKIDAFQQNLIFIQRTKDDEEPVIEKTTIQSGEFSVTMMVAKFSDFGQVYAALSESKRKMPARVLRFFKEQLYELVHAPVESEKKIAVVDYDEIGSAESVEFVVGVGVAQRQQDLGAKVEKAVESAFAKKGYAGISPEEVFIDCLEDTSKYQASDLLSSAFPAYARSNRTFIPIFRYLNAAGIKSEDDLAKSNYEGAKKVVGKLRKADYTLPSYAGRYKSSFVGLSTKSIIEKASGPAEALLMVAFQPVVDIDRQELRQFLRNNLGSFEPEPYRTAYRKAVCLVDRLLYGFDTDPD</sequence>
<accession>A0A4V2V4I1</accession>
<keyword evidence="2" id="KW-1185">Reference proteome</keyword>
<name>A0A4V2V4I1_9HYPH</name>
<reference evidence="1 2" key="1">
    <citation type="submission" date="2019-03" db="EMBL/GenBank/DDBJ databases">
        <title>Freshwater and sediment microbial communities from various areas in North America, analyzing microbe dynamics in response to fracking.</title>
        <authorList>
            <person name="Lamendella R."/>
        </authorList>
    </citation>
    <scope>NUCLEOTIDE SEQUENCE [LARGE SCALE GENOMIC DNA]</scope>
    <source>
        <strain evidence="1 2">175.2</strain>
    </source>
</reference>